<organism evidence="1">
    <name type="scientific">candidate division WOR-3 bacterium</name>
    <dbReference type="NCBI Taxonomy" id="2052148"/>
    <lineage>
        <taxon>Bacteria</taxon>
        <taxon>Bacteria division WOR-3</taxon>
    </lineage>
</organism>
<dbReference type="GO" id="GO:0019867">
    <property type="term" value="C:outer membrane"/>
    <property type="evidence" value="ECO:0007669"/>
    <property type="project" value="InterPro"/>
</dbReference>
<evidence type="ECO:0000313" key="1">
    <source>
        <dbReference type="EMBL" id="HGE98483.1"/>
    </source>
</evidence>
<dbReference type="InterPro" id="IPR007485">
    <property type="entry name" value="LPS_assembly_LptE"/>
</dbReference>
<comment type="caution">
    <text evidence="1">The sequence shown here is derived from an EMBL/GenBank/DDBJ whole genome shotgun (WGS) entry which is preliminary data.</text>
</comment>
<dbReference type="GO" id="GO:0043165">
    <property type="term" value="P:Gram-negative-bacterium-type cell outer membrane assembly"/>
    <property type="evidence" value="ECO:0007669"/>
    <property type="project" value="InterPro"/>
</dbReference>
<dbReference type="EMBL" id="DTMQ01000002">
    <property type="protein sequence ID" value="HGE98483.1"/>
    <property type="molecule type" value="Genomic_DNA"/>
</dbReference>
<dbReference type="Pfam" id="PF04390">
    <property type="entry name" value="LptE"/>
    <property type="match status" value="1"/>
</dbReference>
<reference evidence="1" key="1">
    <citation type="journal article" date="2020" name="mSystems">
        <title>Genome- and Community-Level Interaction Insights into Carbon Utilization and Element Cycling Functions of Hydrothermarchaeota in Hydrothermal Sediment.</title>
        <authorList>
            <person name="Zhou Z."/>
            <person name="Liu Y."/>
            <person name="Xu W."/>
            <person name="Pan J."/>
            <person name="Luo Z.H."/>
            <person name="Li M."/>
        </authorList>
    </citation>
    <scope>NUCLEOTIDE SEQUENCE [LARGE SCALE GENOMIC DNA]</scope>
    <source>
        <strain evidence="1">SpSt-906</strain>
    </source>
</reference>
<gene>
    <name evidence="1" type="ORF">ENX07_00145</name>
</gene>
<accession>A0A7C3UN99</accession>
<dbReference type="PROSITE" id="PS51257">
    <property type="entry name" value="PROKAR_LIPOPROTEIN"/>
    <property type="match status" value="1"/>
</dbReference>
<proteinExistence type="predicted"/>
<protein>
    <recommendedName>
        <fullName evidence="2">LptE family protein</fullName>
    </recommendedName>
</protein>
<dbReference type="AlphaFoldDB" id="A0A7C3UN99"/>
<name>A0A7C3UN99_UNCW3</name>
<evidence type="ECO:0008006" key="2">
    <source>
        <dbReference type="Google" id="ProtNLM"/>
    </source>
</evidence>
<sequence>MRKDWWFLLFTLILGCCGYSTRLSLLRSNIKKLAIPLAENKTLKTGLEEILTNTLIETYRRDKRLEIASLEDADIIIHCQLTNYNKTPFSYDAAQNISVWKVTIDCTVQCEEKTKGSNLWEDNFSAFGTYDPNSETEEKAINQAMEKLSQDILNKTFSQW</sequence>